<reference evidence="1" key="2">
    <citation type="submission" date="2022-12" db="EMBL/GenBank/DDBJ databases">
        <authorList>
            <person name="Kardos G."/>
            <person name="Sarkozi R."/>
            <person name="Laczko L."/>
            <person name="Marton S."/>
            <person name="Makrai L."/>
            <person name="Banyai K."/>
            <person name="Fodor L."/>
        </authorList>
    </citation>
    <scope>NUCLEOTIDE SEQUENCE</scope>
    <source>
        <strain evidence="1">84/14</strain>
    </source>
</reference>
<reference evidence="1" key="1">
    <citation type="journal article" date="2021" name="Vet Sci">
        <title>O-Serogroups and Pathovirotypes of Escherichia coli Isolated from Post-Weaning Piglets Showing Diarrhoea and/or Oedema in South Korea.</title>
        <authorList>
            <person name="Byun J.W."/>
            <person name="Moon B.Y."/>
            <person name="Do K.H."/>
            <person name="Lee K."/>
            <person name="Lee H.Y."/>
            <person name="Kim W.I."/>
            <person name="So B."/>
            <person name="Lee W.K."/>
        </authorList>
    </citation>
    <scope>NUCLEOTIDE SEQUENCE</scope>
    <source>
        <strain evidence="1">84/14</strain>
    </source>
</reference>
<dbReference type="RefSeq" id="WP_267991856.1">
    <property type="nucleotide sequence ID" value="NZ_JAPQFC010000170.1"/>
</dbReference>
<accession>A0A9Q4DKA8</accession>
<evidence type="ECO:0000313" key="1">
    <source>
        <dbReference type="EMBL" id="MCY6524779.1"/>
    </source>
</evidence>
<feature type="non-terminal residue" evidence="1">
    <location>
        <position position="1"/>
    </location>
</feature>
<protein>
    <submittedName>
        <fullName evidence="1">Uncharacterized protein</fullName>
    </submittedName>
</protein>
<comment type="caution">
    <text evidence="1">The sequence shown here is derived from an EMBL/GenBank/DDBJ whole genome shotgun (WGS) entry which is preliminary data.</text>
</comment>
<proteinExistence type="predicted"/>
<dbReference type="EMBL" id="JAPQFC010000170">
    <property type="protein sequence ID" value="MCY6524779.1"/>
    <property type="molecule type" value="Genomic_DNA"/>
</dbReference>
<name>A0A9Q4DKA8_ACTPL</name>
<sequence>LLAKANQEKKLLRNMKNHYWARMHVCKAKMKVFQRQLTEALKWRKRPNPLRILVEASLKDQGTK</sequence>
<gene>
    <name evidence="1" type="ORF">OYG11_11255</name>
</gene>
<evidence type="ECO:0000313" key="2">
    <source>
        <dbReference type="Proteomes" id="UP001077788"/>
    </source>
</evidence>
<organism evidence="1 2">
    <name type="scientific">Actinobacillus pleuropneumoniae</name>
    <name type="common">Haemophilus pleuropneumoniae</name>
    <dbReference type="NCBI Taxonomy" id="715"/>
    <lineage>
        <taxon>Bacteria</taxon>
        <taxon>Pseudomonadati</taxon>
        <taxon>Pseudomonadota</taxon>
        <taxon>Gammaproteobacteria</taxon>
        <taxon>Pasteurellales</taxon>
        <taxon>Pasteurellaceae</taxon>
        <taxon>Actinobacillus</taxon>
    </lineage>
</organism>
<dbReference type="Proteomes" id="UP001077788">
    <property type="component" value="Unassembled WGS sequence"/>
</dbReference>
<dbReference type="AlphaFoldDB" id="A0A9Q4DKA8"/>